<keyword evidence="2" id="KW-0732">Signal</keyword>
<dbReference type="Gene3D" id="3.40.50.1820">
    <property type="entry name" value="alpha/beta hydrolase"/>
    <property type="match status" value="1"/>
</dbReference>
<sequence>MPNLVAVLHRPDMTMKLLLRGGAAIAALTLTALAASATGNASGVTTPTRSLDAQVELLHDHVETRLPLATTGPVPTVIMLHGCGGLRQVQLAYAEDVLAAGYGVIIVDSLSPRGIDRFGAMSQVCTALRLWGQERAADIPAVIAMAHDNPAIDADRLALVGWSHGGWTVLEALDFAAEGRASPAIAPQPDAPLDGVRLAVTMYPYCGFPVRADGRAFPDHIPLRAILAERDMIAPHRDCERLFDRSDAAGIAVDFEVWDGLTHAFDEPNPPPDPRIEYNAGAAQRARAQLVSWLDEAFADQG</sequence>
<evidence type="ECO:0000313" key="5">
    <source>
        <dbReference type="Proteomes" id="UP000273675"/>
    </source>
</evidence>
<evidence type="ECO:0000256" key="2">
    <source>
        <dbReference type="SAM" id="SignalP"/>
    </source>
</evidence>
<reference evidence="4 5" key="1">
    <citation type="submission" date="2018-10" db="EMBL/GenBank/DDBJ databases">
        <title>Genomic Encyclopedia of Type Strains, Phase IV (KMG-IV): sequencing the most valuable type-strain genomes for metagenomic binning, comparative biology and taxonomic classification.</title>
        <authorList>
            <person name="Goeker M."/>
        </authorList>
    </citation>
    <scope>NUCLEOTIDE SEQUENCE [LARGE SCALE GENOMIC DNA]</scope>
    <source>
        <strain evidence="4 5">DSM 4734</strain>
    </source>
</reference>
<feature type="domain" description="Dienelactone hydrolase" evidence="3">
    <location>
        <begin position="71"/>
        <end position="297"/>
    </location>
</feature>
<dbReference type="InterPro" id="IPR050261">
    <property type="entry name" value="FrsA_esterase"/>
</dbReference>
<dbReference type="SUPFAM" id="SSF53474">
    <property type="entry name" value="alpha/beta-Hydrolases"/>
    <property type="match status" value="1"/>
</dbReference>
<dbReference type="InterPro" id="IPR002925">
    <property type="entry name" value="Dienelactn_hydro"/>
</dbReference>
<proteinExistence type="predicted"/>
<comment type="caution">
    <text evidence="4">The sequence shown here is derived from an EMBL/GenBank/DDBJ whole genome shotgun (WGS) entry which is preliminary data.</text>
</comment>
<organism evidence="4 5">
    <name type="scientific">Maricaulis maris</name>
    <dbReference type="NCBI Taxonomy" id="74318"/>
    <lineage>
        <taxon>Bacteria</taxon>
        <taxon>Pseudomonadati</taxon>
        <taxon>Pseudomonadota</taxon>
        <taxon>Alphaproteobacteria</taxon>
        <taxon>Maricaulales</taxon>
        <taxon>Maricaulaceae</taxon>
        <taxon>Maricaulis</taxon>
    </lineage>
</organism>
<dbReference type="PANTHER" id="PTHR22946">
    <property type="entry name" value="DIENELACTONE HYDROLASE DOMAIN-CONTAINING PROTEIN-RELATED"/>
    <property type="match status" value="1"/>
</dbReference>
<gene>
    <name evidence="4" type="ORF">C7435_2029</name>
</gene>
<accession>A0A495D466</accession>
<feature type="signal peptide" evidence="2">
    <location>
        <begin position="1"/>
        <end position="34"/>
    </location>
</feature>
<evidence type="ECO:0000259" key="3">
    <source>
        <dbReference type="Pfam" id="PF01738"/>
    </source>
</evidence>
<dbReference type="PANTHER" id="PTHR22946:SF9">
    <property type="entry name" value="POLYKETIDE TRANSFERASE AF380"/>
    <property type="match status" value="1"/>
</dbReference>
<keyword evidence="1 4" id="KW-0378">Hydrolase</keyword>
<evidence type="ECO:0000256" key="1">
    <source>
        <dbReference type="ARBA" id="ARBA00022801"/>
    </source>
</evidence>
<dbReference type="Proteomes" id="UP000273675">
    <property type="component" value="Unassembled WGS sequence"/>
</dbReference>
<feature type="chain" id="PRO_5019762137" evidence="2">
    <location>
        <begin position="35"/>
        <end position="302"/>
    </location>
</feature>
<name>A0A495D466_9PROT</name>
<dbReference type="InterPro" id="IPR029058">
    <property type="entry name" value="AB_hydrolase_fold"/>
</dbReference>
<dbReference type="GO" id="GO:0052689">
    <property type="term" value="F:carboxylic ester hydrolase activity"/>
    <property type="evidence" value="ECO:0007669"/>
    <property type="project" value="UniProtKB-ARBA"/>
</dbReference>
<dbReference type="Pfam" id="PF01738">
    <property type="entry name" value="DLH"/>
    <property type="match status" value="1"/>
</dbReference>
<dbReference type="EMBL" id="RBIM01000004">
    <property type="protein sequence ID" value="RKQ96696.1"/>
    <property type="molecule type" value="Genomic_DNA"/>
</dbReference>
<protein>
    <submittedName>
        <fullName evidence="4">Dienelactone hydrolase</fullName>
    </submittedName>
</protein>
<dbReference type="AlphaFoldDB" id="A0A495D466"/>
<dbReference type="RefSeq" id="WP_121211256.1">
    <property type="nucleotide sequence ID" value="NZ_RBIM01000004.1"/>
</dbReference>
<evidence type="ECO:0000313" key="4">
    <source>
        <dbReference type="EMBL" id="RKQ96696.1"/>
    </source>
</evidence>